<sequence length="83" mass="9540">MGGEKGDKKADDNKKRANRHSGDTWIAAQLETGIIFVFYSVECEIVRFKETGVKFWDLFKEPGDAVFNLFYVFECPEAHSAFR</sequence>
<evidence type="ECO:0000313" key="2">
    <source>
        <dbReference type="EMBL" id="GAG21150.1"/>
    </source>
</evidence>
<feature type="region of interest" description="Disordered" evidence="1">
    <location>
        <begin position="1"/>
        <end position="20"/>
    </location>
</feature>
<evidence type="ECO:0000256" key="1">
    <source>
        <dbReference type="SAM" id="MobiDB-lite"/>
    </source>
</evidence>
<feature type="compositionally biased region" description="Basic and acidic residues" evidence="1">
    <location>
        <begin position="1"/>
        <end position="15"/>
    </location>
</feature>
<gene>
    <name evidence="2" type="ORF">S01H1_54927</name>
</gene>
<proteinExistence type="predicted"/>
<name>X0VSE2_9ZZZZ</name>
<organism evidence="2">
    <name type="scientific">marine sediment metagenome</name>
    <dbReference type="NCBI Taxonomy" id="412755"/>
    <lineage>
        <taxon>unclassified sequences</taxon>
        <taxon>metagenomes</taxon>
        <taxon>ecological metagenomes</taxon>
    </lineage>
</organism>
<accession>X0VSE2</accession>
<comment type="caution">
    <text evidence="2">The sequence shown here is derived from an EMBL/GenBank/DDBJ whole genome shotgun (WGS) entry which is preliminary data.</text>
</comment>
<reference evidence="2" key="1">
    <citation type="journal article" date="2014" name="Front. Microbiol.">
        <title>High frequency of phylogenetically diverse reductive dehalogenase-homologous genes in deep subseafloor sedimentary metagenomes.</title>
        <authorList>
            <person name="Kawai M."/>
            <person name="Futagami T."/>
            <person name="Toyoda A."/>
            <person name="Takaki Y."/>
            <person name="Nishi S."/>
            <person name="Hori S."/>
            <person name="Arai W."/>
            <person name="Tsubouchi T."/>
            <person name="Morono Y."/>
            <person name="Uchiyama I."/>
            <person name="Ito T."/>
            <person name="Fujiyama A."/>
            <person name="Inagaki F."/>
            <person name="Takami H."/>
        </authorList>
    </citation>
    <scope>NUCLEOTIDE SEQUENCE</scope>
    <source>
        <strain evidence="2">Expedition CK06-06</strain>
    </source>
</reference>
<protein>
    <submittedName>
        <fullName evidence="2">Uncharacterized protein</fullName>
    </submittedName>
</protein>
<dbReference type="EMBL" id="BARS01035668">
    <property type="protein sequence ID" value="GAG21150.1"/>
    <property type="molecule type" value="Genomic_DNA"/>
</dbReference>
<dbReference type="AlphaFoldDB" id="X0VSE2"/>